<sequence length="219" mass="23040">MSSTLFVSVVWDDSIGSDGSSSGGAVVRSIISACDAAAGPTRIGLAFSSAMRVVHEVVVERLSNCTSMSTDSIFRRELLPEEPGAEAGSLSEPTPTSYESESPISPSRSLPTISSASAIRMPPISSTQSVPELDPMYSSNDESTLQALAPQTSLETTPCHPSSISTSTIPEQLDQGPNEPIPLISLGNPSQTSLAIKATPCVYRNLRPKFGIDFKFGFA</sequence>
<keyword evidence="3" id="KW-1185">Reference proteome</keyword>
<dbReference type="InParanoid" id="A0A5J5EKI7"/>
<accession>A0A5J5EKI7</accession>
<protein>
    <submittedName>
        <fullName evidence="2">Uncharacterized protein</fullName>
    </submittedName>
</protein>
<comment type="caution">
    <text evidence="2">The sequence shown here is derived from an EMBL/GenBank/DDBJ whole genome shotgun (WGS) entry which is preliminary data.</text>
</comment>
<feature type="compositionally biased region" description="Low complexity" evidence="1">
    <location>
        <begin position="89"/>
        <end position="111"/>
    </location>
</feature>
<evidence type="ECO:0000313" key="2">
    <source>
        <dbReference type="EMBL" id="KAA8895569.1"/>
    </source>
</evidence>
<name>A0A5J5EKI7_9PEZI</name>
<dbReference type="EMBL" id="VXIS01000257">
    <property type="protein sequence ID" value="KAA8895569.1"/>
    <property type="molecule type" value="Genomic_DNA"/>
</dbReference>
<proteinExistence type="predicted"/>
<evidence type="ECO:0000256" key="1">
    <source>
        <dbReference type="SAM" id="MobiDB-lite"/>
    </source>
</evidence>
<evidence type="ECO:0000313" key="3">
    <source>
        <dbReference type="Proteomes" id="UP000326924"/>
    </source>
</evidence>
<reference evidence="2 3" key="1">
    <citation type="submission" date="2019-09" db="EMBL/GenBank/DDBJ databases">
        <title>Draft genome of the ectomycorrhizal ascomycete Sphaerosporella brunnea.</title>
        <authorList>
            <consortium name="DOE Joint Genome Institute"/>
            <person name="Benucci G.M."/>
            <person name="Marozzi G."/>
            <person name="Antonielli L."/>
            <person name="Sanchez S."/>
            <person name="Marco P."/>
            <person name="Wang X."/>
            <person name="Falini L.B."/>
            <person name="Barry K."/>
            <person name="Haridas S."/>
            <person name="Lipzen A."/>
            <person name="Labutti K."/>
            <person name="Grigoriev I.V."/>
            <person name="Murat C."/>
            <person name="Martin F."/>
            <person name="Albertini E."/>
            <person name="Donnini D."/>
            <person name="Bonito G."/>
        </authorList>
    </citation>
    <scope>NUCLEOTIDE SEQUENCE [LARGE SCALE GENOMIC DNA]</scope>
    <source>
        <strain evidence="2 3">Sb_GMNB300</strain>
    </source>
</reference>
<gene>
    <name evidence="2" type="ORF">FN846DRAFT_330709</name>
</gene>
<feature type="region of interest" description="Disordered" evidence="1">
    <location>
        <begin position="81"/>
        <end position="140"/>
    </location>
</feature>
<feature type="compositionally biased region" description="Polar residues" evidence="1">
    <location>
        <begin position="153"/>
        <end position="170"/>
    </location>
</feature>
<dbReference type="Proteomes" id="UP000326924">
    <property type="component" value="Unassembled WGS sequence"/>
</dbReference>
<organism evidence="2 3">
    <name type="scientific">Sphaerosporella brunnea</name>
    <dbReference type="NCBI Taxonomy" id="1250544"/>
    <lineage>
        <taxon>Eukaryota</taxon>
        <taxon>Fungi</taxon>
        <taxon>Dikarya</taxon>
        <taxon>Ascomycota</taxon>
        <taxon>Pezizomycotina</taxon>
        <taxon>Pezizomycetes</taxon>
        <taxon>Pezizales</taxon>
        <taxon>Pyronemataceae</taxon>
        <taxon>Sphaerosporella</taxon>
    </lineage>
</organism>
<dbReference type="AlphaFoldDB" id="A0A5J5EKI7"/>
<feature type="region of interest" description="Disordered" evidence="1">
    <location>
        <begin position="153"/>
        <end position="174"/>
    </location>
</feature>